<organism evidence="4 5">
    <name type="scientific">Brumimicrobium oceani</name>
    <dbReference type="NCBI Taxonomy" id="2100725"/>
    <lineage>
        <taxon>Bacteria</taxon>
        <taxon>Pseudomonadati</taxon>
        <taxon>Bacteroidota</taxon>
        <taxon>Flavobacteriia</taxon>
        <taxon>Flavobacteriales</taxon>
        <taxon>Crocinitomicaceae</taxon>
        <taxon>Brumimicrobium</taxon>
    </lineage>
</organism>
<dbReference type="InterPro" id="IPR028994">
    <property type="entry name" value="Integrin_alpha_N"/>
</dbReference>
<keyword evidence="1 2" id="KW-0732">Signal</keyword>
<sequence>MNMKCKYFTMTLLGVFLLVSFPNLRAQFEFVYDDSILVVKNNDTISMAWSGGMSHPQFSTIDVDFDGKEELIAFEPENGLISVYEKSKINGEIVYKYLHHKSKLFPADLRYRMKLIDFDGDGKKDIFTYAIGGIKVYKNTGNTNSGLTWDLYADPIMSVVNNSFVNLYSASNEIPAFVDVDGDGDIDVLTFHSYVSRVEWHKNLSMETYGHSDSLIFQLEQACWGDFMEDASGNSIELNSTFHPCGSSLQTTEEGGPRHSGGSILALDLNGSGMQDLIIGDVSYNNLTMLMNGGTNPNDNALMVSFDANYPSSDVPVNLSNFLTAYYEDVDNDGIKDLIVSTTAKGASENTKGVWLYKNNGVNDNPNFEFVEEDFLQNQMIDNGKGAIPVIVDVNNDGLKDLLVANHFNFDGSQGNYSRINYYQNIGTLQKPVFKLINENWENFQNSGFPGRVSPAFADLDGDSDKDMIVGLSNGKLFFYENTGGNGAMVFNSPQSQLKDNNGDFITVPNYATPELFDLDNDGLTDLIIGQGNGPLLYYQNIGTATNYSFKLSNPDLGMVDLSSPSYQQTIGVPRFVRDNGETFLFTGSRSGNVSLYSRIDGRLTPGLDFELISDEYAGINTKGFSAPFIVEFRGDNSYDFFVGNEIGGIWSYRAGDTSSLGVTNESLSTPIDLNIYPNPSKSLFAIELSNLKGQAYDYRVLDPLGRTINSGHHITKSQIDIQILYPESGMYFIEVVIPESNYRIVRKLLIE</sequence>
<dbReference type="InterPro" id="IPR013517">
    <property type="entry name" value="FG-GAP"/>
</dbReference>
<dbReference type="NCBIfam" id="TIGR04183">
    <property type="entry name" value="Por_Secre_tail"/>
    <property type="match status" value="1"/>
</dbReference>
<proteinExistence type="predicted"/>
<accession>A0A2U2XDJ8</accession>
<dbReference type="SUPFAM" id="SSF69318">
    <property type="entry name" value="Integrin alpha N-terminal domain"/>
    <property type="match status" value="1"/>
</dbReference>
<dbReference type="PANTHER" id="PTHR44103:SF1">
    <property type="entry name" value="PROPROTEIN CONVERTASE P"/>
    <property type="match status" value="1"/>
</dbReference>
<feature type="domain" description="Secretion system C-terminal sorting" evidence="3">
    <location>
        <begin position="676"/>
        <end position="751"/>
    </location>
</feature>
<reference evidence="4 5" key="2">
    <citation type="submission" date="2018-05" db="EMBL/GenBank/DDBJ databases">
        <authorList>
            <person name="Lanie J.A."/>
            <person name="Ng W.-L."/>
            <person name="Kazmierczak K.M."/>
            <person name="Andrzejewski T.M."/>
            <person name="Davidsen T.M."/>
            <person name="Wayne K.J."/>
            <person name="Tettelin H."/>
            <person name="Glass J.I."/>
            <person name="Rusch D."/>
            <person name="Podicherti R."/>
            <person name="Tsui H.-C.T."/>
            <person name="Winkler M.E."/>
        </authorList>
    </citation>
    <scope>NUCLEOTIDE SEQUENCE [LARGE SCALE GENOMIC DNA]</scope>
    <source>
        <strain evidence="4 5">C305</strain>
    </source>
</reference>
<name>A0A2U2XDJ8_9FLAO</name>
<dbReference type="Pfam" id="PF18962">
    <property type="entry name" value="Por_Secre_tail"/>
    <property type="match status" value="1"/>
</dbReference>
<evidence type="ECO:0000313" key="5">
    <source>
        <dbReference type="Proteomes" id="UP000245370"/>
    </source>
</evidence>
<dbReference type="Proteomes" id="UP000245370">
    <property type="component" value="Unassembled WGS sequence"/>
</dbReference>
<comment type="caution">
    <text evidence="4">The sequence shown here is derived from an EMBL/GenBank/DDBJ whole genome shotgun (WGS) entry which is preliminary data.</text>
</comment>
<evidence type="ECO:0000259" key="3">
    <source>
        <dbReference type="Pfam" id="PF18962"/>
    </source>
</evidence>
<dbReference type="PANTHER" id="PTHR44103">
    <property type="entry name" value="PROPROTEIN CONVERTASE P"/>
    <property type="match status" value="1"/>
</dbReference>
<dbReference type="InterPro" id="IPR026444">
    <property type="entry name" value="Secre_tail"/>
</dbReference>
<feature type="signal peptide" evidence="2">
    <location>
        <begin position="1"/>
        <end position="26"/>
    </location>
</feature>
<protein>
    <recommendedName>
        <fullName evidence="3">Secretion system C-terminal sorting domain-containing protein</fullName>
    </recommendedName>
</protein>
<dbReference type="AlphaFoldDB" id="A0A2U2XDJ8"/>
<dbReference type="Gene3D" id="2.130.10.130">
    <property type="entry name" value="Integrin alpha, N-terminal"/>
    <property type="match status" value="2"/>
</dbReference>
<gene>
    <name evidence="4" type="ORF">DIT68_07215</name>
</gene>
<dbReference type="Pfam" id="PF13517">
    <property type="entry name" value="FG-GAP_3"/>
    <property type="match status" value="1"/>
</dbReference>
<keyword evidence="5" id="KW-1185">Reference proteome</keyword>
<reference evidence="4 5" key="1">
    <citation type="submission" date="2018-05" db="EMBL/GenBank/DDBJ databases">
        <title>Brumimicrobium oceani sp. nov., isolated from coastal sediment.</title>
        <authorList>
            <person name="Kou Y."/>
        </authorList>
    </citation>
    <scope>NUCLEOTIDE SEQUENCE [LARGE SCALE GENOMIC DNA]</scope>
    <source>
        <strain evidence="4 5">C305</strain>
    </source>
</reference>
<feature type="chain" id="PRO_5015669346" description="Secretion system C-terminal sorting domain-containing protein" evidence="2">
    <location>
        <begin position="27"/>
        <end position="752"/>
    </location>
</feature>
<evidence type="ECO:0000256" key="2">
    <source>
        <dbReference type="SAM" id="SignalP"/>
    </source>
</evidence>
<evidence type="ECO:0000256" key="1">
    <source>
        <dbReference type="ARBA" id="ARBA00022729"/>
    </source>
</evidence>
<evidence type="ECO:0000313" key="4">
    <source>
        <dbReference type="EMBL" id="PWH85876.1"/>
    </source>
</evidence>
<dbReference type="EMBL" id="QFRJ01000004">
    <property type="protein sequence ID" value="PWH85876.1"/>
    <property type="molecule type" value="Genomic_DNA"/>
</dbReference>